<keyword evidence="2" id="KW-1185">Reference proteome</keyword>
<comment type="caution">
    <text evidence="1">The sequence shown here is derived from an EMBL/GenBank/DDBJ whole genome shotgun (WGS) entry which is preliminary data.</text>
</comment>
<evidence type="ECO:0000313" key="1">
    <source>
        <dbReference type="EMBL" id="KAH0458237.1"/>
    </source>
</evidence>
<protein>
    <submittedName>
        <fullName evidence="1">Uncharacterized protein</fullName>
    </submittedName>
</protein>
<name>A0AAV7GRP6_DENCH</name>
<reference evidence="1 2" key="1">
    <citation type="journal article" date="2021" name="Hortic Res">
        <title>Chromosome-scale assembly of the Dendrobium chrysotoxum genome enhances the understanding of orchid evolution.</title>
        <authorList>
            <person name="Zhang Y."/>
            <person name="Zhang G.Q."/>
            <person name="Zhang D."/>
            <person name="Liu X.D."/>
            <person name="Xu X.Y."/>
            <person name="Sun W.H."/>
            <person name="Yu X."/>
            <person name="Zhu X."/>
            <person name="Wang Z.W."/>
            <person name="Zhao X."/>
            <person name="Zhong W.Y."/>
            <person name="Chen H."/>
            <person name="Yin W.L."/>
            <person name="Huang T."/>
            <person name="Niu S.C."/>
            <person name="Liu Z.J."/>
        </authorList>
    </citation>
    <scope>NUCLEOTIDE SEQUENCE [LARGE SCALE GENOMIC DNA]</scope>
    <source>
        <strain evidence="1">Lindl</strain>
    </source>
</reference>
<proteinExistence type="predicted"/>
<dbReference type="AlphaFoldDB" id="A0AAV7GRP6"/>
<dbReference type="Proteomes" id="UP000775213">
    <property type="component" value="Unassembled WGS sequence"/>
</dbReference>
<gene>
    <name evidence="1" type="ORF">IEQ34_013552</name>
</gene>
<sequence length="232" mass="25705">MEPGGCGGRIGGNTGEIWWLKGRVAVEEFLWWLQAYEGCGRAGDCSSWVCRKMKAAGTTEDGFLGVGASSGGHLDSRRKELLSLSMGGVKNNHQRLLGKDDEKALPFLNNHTRKKRIKAKDHKHRRSAVEIENKAKRRRGPTIEDFEIQSIYVEPSLEIVLEDMAGGVNVGACVGEKHHLGEVGERTVVHGFEKPQKLPHPFRRLPRRHVIPVVVGDIDDPPAVILLPPHSH</sequence>
<dbReference type="EMBL" id="JAGFBR010000012">
    <property type="protein sequence ID" value="KAH0458237.1"/>
    <property type="molecule type" value="Genomic_DNA"/>
</dbReference>
<evidence type="ECO:0000313" key="2">
    <source>
        <dbReference type="Proteomes" id="UP000775213"/>
    </source>
</evidence>
<accession>A0AAV7GRP6</accession>
<organism evidence="1 2">
    <name type="scientific">Dendrobium chrysotoxum</name>
    <name type="common">Orchid</name>
    <dbReference type="NCBI Taxonomy" id="161865"/>
    <lineage>
        <taxon>Eukaryota</taxon>
        <taxon>Viridiplantae</taxon>
        <taxon>Streptophyta</taxon>
        <taxon>Embryophyta</taxon>
        <taxon>Tracheophyta</taxon>
        <taxon>Spermatophyta</taxon>
        <taxon>Magnoliopsida</taxon>
        <taxon>Liliopsida</taxon>
        <taxon>Asparagales</taxon>
        <taxon>Orchidaceae</taxon>
        <taxon>Epidendroideae</taxon>
        <taxon>Malaxideae</taxon>
        <taxon>Dendrobiinae</taxon>
        <taxon>Dendrobium</taxon>
    </lineage>
</organism>